<keyword evidence="2" id="KW-0732">Signal</keyword>
<feature type="signal peptide" evidence="2">
    <location>
        <begin position="1"/>
        <end position="36"/>
    </location>
</feature>
<evidence type="ECO:0000313" key="3">
    <source>
        <dbReference type="EMBL" id="BAC90397.1"/>
    </source>
</evidence>
<sequence length="103" mass="10481">MGIVTRKQLSMGRISFSAAGWTAFAALLGVQLAACAQTPKPGEAGSVAPAGTVDVQQLPPPQKSDGVKIIHKPLPQPGTPSQPQTPPPGSEDKAAAPEPPQKP</sequence>
<evidence type="ECO:0000313" key="4">
    <source>
        <dbReference type="Proteomes" id="UP000000557"/>
    </source>
</evidence>
<accession>Q7NHS9</accession>
<proteinExistence type="predicted"/>
<dbReference type="HOGENOM" id="CLU_2259790_0_0_3"/>
<dbReference type="Proteomes" id="UP000000557">
    <property type="component" value="Chromosome"/>
</dbReference>
<dbReference type="STRING" id="251221.gene:10759954"/>
<dbReference type="KEGG" id="gvi:gll2456"/>
<reference evidence="3 4" key="2">
    <citation type="journal article" date="2003" name="DNA Res.">
        <title>Complete genome structure of Gloeobacter violaceus PCC 7421, a cyanobacterium that lacks thylakoids (supplement).</title>
        <authorList>
            <person name="Nakamura Y."/>
            <person name="Kaneko T."/>
            <person name="Sato S."/>
            <person name="Mimuro M."/>
            <person name="Miyashita H."/>
            <person name="Tsuchiya T."/>
            <person name="Sasamoto S."/>
            <person name="Watanabe A."/>
            <person name="Kawashima K."/>
            <person name="Kishida Y."/>
            <person name="Kiyokawa C."/>
            <person name="Kohara M."/>
            <person name="Matsumoto M."/>
            <person name="Matsuno A."/>
            <person name="Nakazaki N."/>
            <person name="Shimpo S."/>
            <person name="Takeuchi C."/>
            <person name="Yamada M."/>
            <person name="Tabata S."/>
        </authorList>
    </citation>
    <scope>NUCLEOTIDE SEQUENCE [LARGE SCALE GENOMIC DNA]</scope>
    <source>
        <strain evidence="4">ATCC 29082 / PCC 7421</strain>
    </source>
</reference>
<evidence type="ECO:0000256" key="1">
    <source>
        <dbReference type="SAM" id="MobiDB-lite"/>
    </source>
</evidence>
<keyword evidence="4" id="KW-1185">Reference proteome</keyword>
<feature type="chain" id="PRO_5004289011" evidence="2">
    <location>
        <begin position="37"/>
        <end position="103"/>
    </location>
</feature>
<dbReference type="InParanoid" id="Q7NHS9"/>
<feature type="compositionally biased region" description="Pro residues" evidence="1">
    <location>
        <begin position="74"/>
        <end position="89"/>
    </location>
</feature>
<organism evidence="3 4">
    <name type="scientific">Gloeobacter violaceus (strain ATCC 29082 / PCC 7421)</name>
    <dbReference type="NCBI Taxonomy" id="251221"/>
    <lineage>
        <taxon>Bacteria</taxon>
        <taxon>Bacillati</taxon>
        <taxon>Cyanobacteriota</taxon>
        <taxon>Cyanophyceae</taxon>
        <taxon>Gloeobacterales</taxon>
        <taxon>Gloeobacteraceae</taxon>
        <taxon>Gloeobacter</taxon>
    </lineage>
</organism>
<protein>
    <submittedName>
        <fullName evidence="3">Gll2456 protein</fullName>
    </submittedName>
</protein>
<feature type="region of interest" description="Disordered" evidence="1">
    <location>
        <begin position="39"/>
        <end position="103"/>
    </location>
</feature>
<dbReference type="AlphaFoldDB" id="Q7NHS9"/>
<evidence type="ECO:0000256" key="2">
    <source>
        <dbReference type="SAM" id="SignalP"/>
    </source>
</evidence>
<gene>
    <name evidence="3" type="ordered locus">gll2456</name>
</gene>
<reference evidence="3 4" key="1">
    <citation type="journal article" date="2003" name="DNA Res.">
        <title>Complete genome structure of Gloeobacter violaceus PCC 7421, a cyanobacterium that lacks thylakoids.</title>
        <authorList>
            <person name="Nakamura Y."/>
            <person name="Kaneko T."/>
            <person name="Sato S."/>
            <person name="Mimuro M."/>
            <person name="Miyashita H."/>
            <person name="Tsuchiya T."/>
            <person name="Sasamoto S."/>
            <person name="Watanabe A."/>
            <person name="Kawashima K."/>
            <person name="Kishida Y."/>
            <person name="Kiyokawa C."/>
            <person name="Kohara M."/>
            <person name="Matsumoto M."/>
            <person name="Matsuno A."/>
            <person name="Nakazaki N."/>
            <person name="Shimpo S."/>
            <person name="Takeuchi C."/>
            <person name="Yamada M."/>
            <person name="Tabata S."/>
        </authorList>
    </citation>
    <scope>NUCLEOTIDE SEQUENCE [LARGE SCALE GENOMIC DNA]</scope>
    <source>
        <strain evidence="4">ATCC 29082 / PCC 7421</strain>
    </source>
</reference>
<name>Q7NHS9_GLOVI</name>
<dbReference type="EMBL" id="BA000045">
    <property type="protein sequence ID" value="BAC90397.1"/>
    <property type="molecule type" value="Genomic_DNA"/>
</dbReference>
<dbReference type="EnsemblBacteria" id="BAC90397">
    <property type="protein sequence ID" value="BAC90397"/>
    <property type="gene ID" value="BAC90397"/>
</dbReference>